<organism evidence="4 5">
    <name type="scientific">Sphingobacterium litopenaei</name>
    <dbReference type="NCBI Taxonomy" id="2763500"/>
    <lineage>
        <taxon>Bacteria</taxon>
        <taxon>Pseudomonadati</taxon>
        <taxon>Bacteroidota</taxon>
        <taxon>Sphingobacteriia</taxon>
        <taxon>Sphingobacteriales</taxon>
        <taxon>Sphingobacteriaceae</taxon>
        <taxon>Sphingobacterium</taxon>
    </lineage>
</organism>
<dbReference type="Gene3D" id="2.40.50.1020">
    <property type="entry name" value="LytTr DNA-binding domain"/>
    <property type="match status" value="1"/>
</dbReference>
<evidence type="ECO:0000259" key="2">
    <source>
        <dbReference type="PROSITE" id="PS50110"/>
    </source>
</evidence>
<dbReference type="InterPro" id="IPR007492">
    <property type="entry name" value="LytTR_DNA-bd_dom"/>
</dbReference>
<dbReference type="CDD" id="cd00156">
    <property type="entry name" value="REC"/>
    <property type="match status" value="1"/>
</dbReference>
<comment type="caution">
    <text evidence="4">The sequence shown here is derived from an EMBL/GenBank/DDBJ whole genome shotgun (WGS) entry which is preliminary data.</text>
</comment>
<name>A0ABR7YES8_9SPHI</name>
<evidence type="ECO:0000259" key="3">
    <source>
        <dbReference type="PROSITE" id="PS50930"/>
    </source>
</evidence>
<dbReference type="Gene3D" id="3.40.50.2300">
    <property type="match status" value="1"/>
</dbReference>
<dbReference type="PROSITE" id="PS50110">
    <property type="entry name" value="RESPONSE_REGULATORY"/>
    <property type="match status" value="1"/>
</dbReference>
<dbReference type="InterPro" id="IPR046947">
    <property type="entry name" value="LytR-like"/>
</dbReference>
<dbReference type="InterPro" id="IPR011006">
    <property type="entry name" value="CheY-like_superfamily"/>
</dbReference>
<dbReference type="SMART" id="SM00850">
    <property type="entry name" value="LytTR"/>
    <property type="match status" value="1"/>
</dbReference>
<dbReference type="Pfam" id="PF00072">
    <property type="entry name" value="Response_reg"/>
    <property type="match status" value="1"/>
</dbReference>
<dbReference type="InterPro" id="IPR001789">
    <property type="entry name" value="Sig_transdc_resp-reg_receiver"/>
</dbReference>
<gene>
    <name evidence="4" type="ORF">H8B04_09395</name>
</gene>
<keyword evidence="1" id="KW-0597">Phosphoprotein</keyword>
<feature type="modified residue" description="4-aspartylphosphate" evidence="1">
    <location>
        <position position="58"/>
    </location>
</feature>
<protein>
    <submittedName>
        <fullName evidence="4">Response regulator transcription factor</fullName>
    </submittedName>
</protein>
<evidence type="ECO:0000313" key="5">
    <source>
        <dbReference type="Proteomes" id="UP000651271"/>
    </source>
</evidence>
<reference evidence="4 5" key="1">
    <citation type="submission" date="2020-08" db="EMBL/GenBank/DDBJ databases">
        <title>Sphingobacterium sp. DN04309 isolated from aquaculture water.</title>
        <authorList>
            <person name="Zhang M."/>
        </authorList>
    </citation>
    <scope>NUCLEOTIDE SEQUENCE [LARGE SCALE GENOMIC DNA]</scope>
    <source>
        <strain evidence="4 5">DN04309</strain>
    </source>
</reference>
<accession>A0ABR7YES8</accession>
<keyword evidence="5" id="KW-1185">Reference proteome</keyword>
<dbReference type="PROSITE" id="PS50930">
    <property type="entry name" value="HTH_LYTTR"/>
    <property type="match status" value="1"/>
</dbReference>
<feature type="domain" description="Response regulatory" evidence="2">
    <location>
        <begin position="7"/>
        <end position="117"/>
    </location>
</feature>
<evidence type="ECO:0000256" key="1">
    <source>
        <dbReference type="PROSITE-ProRule" id="PRU00169"/>
    </source>
</evidence>
<dbReference type="PANTHER" id="PTHR37299">
    <property type="entry name" value="TRANSCRIPTIONAL REGULATOR-RELATED"/>
    <property type="match status" value="1"/>
</dbReference>
<dbReference type="EMBL" id="JACOIJ010000015">
    <property type="protein sequence ID" value="MBD1429785.1"/>
    <property type="molecule type" value="Genomic_DNA"/>
</dbReference>
<dbReference type="SUPFAM" id="SSF52172">
    <property type="entry name" value="CheY-like"/>
    <property type="match status" value="1"/>
</dbReference>
<proteinExistence type="predicted"/>
<dbReference type="RefSeq" id="WP_190302193.1">
    <property type="nucleotide sequence ID" value="NZ_JACOIJ010000015.1"/>
</dbReference>
<dbReference type="PANTHER" id="PTHR37299:SF1">
    <property type="entry name" value="STAGE 0 SPORULATION PROTEIN A HOMOLOG"/>
    <property type="match status" value="1"/>
</dbReference>
<dbReference type="Pfam" id="PF04397">
    <property type="entry name" value="LytTR"/>
    <property type="match status" value="1"/>
</dbReference>
<dbReference type="SMART" id="SM00448">
    <property type="entry name" value="REC"/>
    <property type="match status" value="1"/>
</dbReference>
<feature type="domain" description="HTH LytTR-type" evidence="3">
    <location>
        <begin position="178"/>
        <end position="237"/>
    </location>
</feature>
<dbReference type="Proteomes" id="UP000651271">
    <property type="component" value="Unassembled WGS sequence"/>
</dbReference>
<evidence type="ECO:0000313" key="4">
    <source>
        <dbReference type="EMBL" id="MBD1429785.1"/>
    </source>
</evidence>
<sequence>MIEKKYTVAFVDDNPIEMRFIELFVNDRPELVCVWIENDPIQALDRLLKESVDILFLDIDMPGLNGVELVNALKVKPIVIVCSNHNHFAYETSLIQSGYLPKITSPEIFNKTIDRALLEFEYKNNHTERLNRVVSIPTSKRDGSYFILDVENMVYASIEDKTISFFFNDGNTKQGNISMDSLINQLPAYFIRVHKSYLINLNYVEEFNLSIIKLKKLDHKIPIGRTFIKNVKRLFKGSSNSN</sequence>